<evidence type="ECO:0000256" key="1">
    <source>
        <dbReference type="SAM" id="MobiDB-lite"/>
    </source>
</evidence>
<dbReference type="PANTHER" id="PTHR39609:SF2">
    <property type="entry name" value="TRANSCRIPTION FACTOR RFEG"/>
    <property type="match status" value="1"/>
</dbReference>
<accession>A0A8E2JHA1</accession>
<dbReference type="OrthoDB" id="3827557at2759"/>
<dbReference type="EMBL" id="KV744903">
    <property type="protein sequence ID" value="OCK81949.1"/>
    <property type="molecule type" value="Genomic_DNA"/>
</dbReference>
<sequence>MAASQNSYFLPGFGISRAVIQNEIRYHCGPDAIVRPYTHQGRDGFLVTTSGPALTKAQIQDLKDASREYEEKQAQRGEDDSDVFVNKPVPVGHRIRRSG</sequence>
<dbReference type="Proteomes" id="UP000250266">
    <property type="component" value="Unassembled WGS sequence"/>
</dbReference>
<evidence type="ECO:0000313" key="3">
    <source>
        <dbReference type="Proteomes" id="UP000250266"/>
    </source>
</evidence>
<reference evidence="2 3" key="1">
    <citation type="journal article" date="2016" name="Nat. Commun.">
        <title>Ectomycorrhizal ecology is imprinted in the genome of the dominant symbiotic fungus Cenococcum geophilum.</title>
        <authorList>
            <consortium name="DOE Joint Genome Institute"/>
            <person name="Peter M."/>
            <person name="Kohler A."/>
            <person name="Ohm R.A."/>
            <person name="Kuo A."/>
            <person name="Krutzmann J."/>
            <person name="Morin E."/>
            <person name="Arend M."/>
            <person name="Barry K.W."/>
            <person name="Binder M."/>
            <person name="Choi C."/>
            <person name="Clum A."/>
            <person name="Copeland A."/>
            <person name="Grisel N."/>
            <person name="Haridas S."/>
            <person name="Kipfer T."/>
            <person name="LaButti K."/>
            <person name="Lindquist E."/>
            <person name="Lipzen A."/>
            <person name="Maire R."/>
            <person name="Meier B."/>
            <person name="Mihaltcheva S."/>
            <person name="Molinier V."/>
            <person name="Murat C."/>
            <person name="Poggeler S."/>
            <person name="Quandt C.A."/>
            <person name="Sperisen C."/>
            <person name="Tritt A."/>
            <person name="Tisserant E."/>
            <person name="Crous P.W."/>
            <person name="Henrissat B."/>
            <person name="Nehls U."/>
            <person name="Egli S."/>
            <person name="Spatafora J.W."/>
            <person name="Grigoriev I.V."/>
            <person name="Martin F.M."/>
        </authorList>
    </citation>
    <scope>NUCLEOTIDE SEQUENCE [LARGE SCALE GENOMIC DNA]</scope>
    <source>
        <strain evidence="2 3">CBS 459.81</strain>
    </source>
</reference>
<protein>
    <submittedName>
        <fullName evidence="2">Uncharacterized protein</fullName>
    </submittedName>
</protein>
<keyword evidence="3" id="KW-1185">Reference proteome</keyword>
<dbReference type="AlphaFoldDB" id="A0A8E2JHA1"/>
<feature type="region of interest" description="Disordered" evidence="1">
    <location>
        <begin position="62"/>
        <end position="99"/>
    </location>
</feature>
<organism evidence="2 3">
    <name type="scientific">Lepidopterella palustris CBS 459.81</name>
    <dbReference type="NCBI Taxonomy" id="1314670"/>
    <lineage>
        <taxon>Eukaryota</taxon>
        <taxon>Fungi</taxon>
        <taxon>Dikarya</taxon>
        <taxon>Ascomycota</taxon>
        <taxon>Pezizomycotina</taxon>
        <taxon>Dothideomycetes</taxon>
        <taxon>Pleosporomycetidae</taxon>
        <taxon>Mytilinidiales</taxon>
        <taxon>Argynnaceae</taxon>
        <taxon>Lepidopterella</taxon>
    </lineage>
</organism>
<proteinExistence type="predicted"/>
<evidence type="ECO:0000313" key="2">
    <source>
        <dbReference type="EMBL" id="OCK81949.1"/>
    </source>
</evidence>
<name>A0A8E2JHA1_9PEZI</name>
<feature type="compositionally biased region" description="Basic and acidic residues" evidence="1">
    <location>
        <begin position="62"/>
        <end position="78"/>
    </location>
</feature>
<dbReference type="PANTHER" id="PTHR39609">
    <property type="entry name" value="RFEG-RELATED"/>
    <property type="match status" value="1"/>
</dbReference>
<gene>
    <name evidence="2" type="ORF">K432DRAFT_424523</name>
</gene>